<accession>A0A0V0XKM8</accession>
<gene>
    <name evidence="1" type="ORF">T12_4346</name>
</gene>
<comment type="caution">
    <text evidence="1">The sequence shown here is derived from an EMBL/GenBank/DDBJ whole genome shotgun (WGS) entry which is preliminary data.</text>
</comment>
<sequence>MHSSSTDKLMDSRYMTSQQRWKLYFLSLKGASYQQIF</sequence>
<dbReference type="AlphaFoldDB" id="A0A0V0XKM8"/>
<reference evidence="1 2" key="1">
    <citation type="submission" date="2015-01" db="EMBL/GenBank/DDBJ databases">
        <title>Evolution of Trichinella species and genotypes.</title>
        <authorList>
            <person name="Korhonen P.K."/>
            <person name="Edoardo P."/>
            <person name="Giuseppe L.R."/>
            <person name="Gasser R.B."/>
        </authorList>
    </citation>
    <scope>NUCLEOTIDE SEQUENCE [LARGE SCALE GENOMIC DNA]</scope>
    <source>
        <strain evidence="1">ISS2496</strain>
    </source>
</reference>
<protein>
    <submittedName>
        <fullName evidence="1">Uncharacterized protein</fullName>
    </submittedName>
</protein>
<organism evidence="1 2">
    <name type="scientific">Trichinella patagoniensis</name>
    <dbReference type="NCBI Taxonomy" id="990121"/>
    <lineage>
        <taxon>Eukaryota</taxon>
        <taxon>Metazoa</taxon>
        <taxon>Ecdysozoa</taxon>
        <taxon>Nematoda</taxon>
        <taxon>Enoplea</taxon>
        <taxon>Dorylaimia</taxon>
        <taxon>Trichinellida</taxon>
        <taxon>Trichinellidae</taxon>
        <taxon>Trichinella</taxon>
    </lineage>
</organism>
<evidence type="ECO:0000313" key="2">
    <source>
        <dbReference type="Proteomes" id="UP000054783"/>
    </source>
</evidence>
<name>A0A0V0XKM8_9BILA</name>
<dbReference type="EMBL" id="JYDQ01004807">
    <property type="protein sequence ID" value="KRX88523.1"/>
    <property type="molecule type" value="Genomic_DNA"/>
</dbReference>
<evidence type="ECO:0000313" key="1">
    <source>
        <dbReference type="EMBL" id="KRX88523.1"/>
    </source>
</evidence>
<keyword evidence="2" id="KW-1185">Reference proteome</keyword>
<dbReference type="Proteomes" id="UP000054783">
    <property type="component" value="Unassembled WGS sequence"/>
</dbReference>
<proteinExistence type="predicted"/>